<dbReference type="Gene3D" id="3.30.1240.10">
    <property type="match status" value="1"/>
</dbReference>
<dbReference type="SUPFAM" id="SSF56784">
    <property type="entry name" value="HAD-like"/>
    <property type="match status" value="1"/>
</dbReference>
<accession>A0ABT9YRD9</accession>
<dbReference type="Proteomes" id="UP001223079">
    <property type="component" value="Unassembled WGS sequence"/>
</dbReference>
<dbReference type="Pfam" id="PF08282">
    <property type="entry name" value="Hydrolase_3"/>
    <property type="match status" value="1"/>
</dbReference>
<dbReference type="InterPro" id="IPR023214">
    <property type="entry name" value="HAD_sf"/>
</dbReference>
<dbReference type="InterPro" id="IPR006379">
    <property type="entry name" value="HAD-SF_hydro_IIB"/>
</dbReference>
<gene>
    <name evidence="1" type="ORF">J2S23_001116</name>
</gene>
<organism evidence="1 2">
    <name type="scientific">Streptococcus moroccensis</name>
    <dbReference type="NCBI Taxonomy" id="1451356"/>
    <lineage>
        <taxon>Bacteria</taxon>
        <taxon>Bacillati</taxon>
        <taxon>Bacillota</taxon>
        <taxon>Bacilli</taxon>
        <taxon>Lactobacillales</taxon>
        <taxon>Streptococcaceae</taxon>
        <taxon>Streptococcus</taxon>
    </lineage>
</organism>
<protein>
    <submittedName>
        <fullName evidence="1">Cof subfamily protein (Haloacid dehalogenase superfamily)</fullName>
    </submittedName>
</protein>
<sequence>MRFVFDLDGTLVFGDNQISPEITKALNNLKALGHEIIFASARSFRDCYPILKEKFARETLVALNGAAIIENGAVIKTFSIPEQSAKQLLSLCLEWNLSVFIDDALNHAYQGEEHISFMAFVDPQIGKRVGFSALGAPLKIVIFTNHDKGLIDKLYQELTQLTGISFFFHEAEASFYITKSGVNKATTICQLSQEPYICFGNDKNDIEMFQKALYAVQIGDYPDLKEYAHTVIDSDDHLLDNLCQTIKKLGQLYKKD</sequence>
<proteinExistence type="predicted"/>
<keyword evidence="2" id="KW-1185">Reference proteome</keyword>
<comment type="caution">
    <text evidence="1">The sequence shown here is derived from an EMBL/GenBank/DDBJ whole genome shotgun (WGS) entry which is preliminary data.</text>
</comment>
<dbReference type="PANTHER" id="PTHR10000:SF8">
    <property type="entry name" value="HAD SUPERFAMILY HYDROLASE-LIKE, TYPE 3"/>
    <property type="match status" value="1"/>
</dbReference>
<dbReference type="InterPro" id="IPR036412">
    <property type="entry name" value="HAD-like_sf"/>
</dbReference>
<dbReference type="Gene3D" id="3.40.50.1000">
    <property type="entry name" value="HAD superfamily/HAD-like"/>
    <property type="match status" value="1"/>
</dbReference>
<dbReference type="PANTHER" id="PTHR10000">
    <property type="entry name" value="PHOSPHOSERINE PHOSPHATASE"/>
    <property type="match status" value="1"/>
</dbReference>
<evidence type="ECO:0000313" key="1">
    <source>
        <dbReference type="EMBL" id="MDQ0222564.1"/>
    </source>
</evidence>
<reference evidence="1 2" key="1">
    <citation type="submission" date="2023-07" db="EMBL/GenBank/DDBJ databases">
        <title>Genomic Encyclopedia of Type Strains, Phase IV (KMG-IV): sequencing the most valuable type-strain genomes for metagenomic binning, comparative biology and taxonomic classification.</title>
        <authorList>
            <person name="Goeker M."/>
        </authorList>
    </citation>
    <scope>NUCLEOTIDE SEQUENCE [LARGE SCALE GENOMIC DNA]</scope>
    <source>
        <strain evidence="1 2">DSM 105143</strain>
    </source>
</reference>
<evidence type="ECO:0000313" key="2">
    <source>
        <dbReference type="Proteomes" id="UP001223079"/>
    </source>
</evidence>
<dbReference type="RefSeq" id="WP_307121757.1">
    <property type="nucleotide sequence ID" value="NZ_JAUSTM010000009.1"/>
</dbReference>
<name>A0ABT9YRD9_9STRE</name>
<dbReference type="EMBL" id="JAUSTM010000009">
    <property type="protein sequence ID" value="MDQ0222564.1"/>
    <property type="molecule type" value="Genomic_DNA"/>
</dbReference>
<dbReference type="NCBIfam" id="TIGR01484">
    <property type="entry name" value="HAD-SF-IIB"/>
    <property type="match status" value="1"/>
</dbReference>